<dbReference type="Proteomes" id="UP001310022">
    <property type="component" value="Unassembled WGS sequence"/>
</dbReference>
<evidence type="ECO:0000313" key="3">
    <source>
        <dbReference type="Proteomes" id="UP001310022"/>
    </source>
</evidence>
<feature type="transmembrane region" description="Helical" evidence="1">
    <location>
        <begin position="7"/>
        <end position="28"/>
    </location>
</feature>
<feature type="transmembrane region" description="Helical" evidence="1">
    <location>
        <begin position="40"/>
        <end position="59"/>
    </location>
</feature>
<evidence type="ECO:0000256" key="1">
    <source>
        <dbReference type="SAM" id="Phobius"/>
    </source>
</evidence>
<feature type="transmembrane region" description="Helical" evidence="1">
    <location>
        <begin position="113"/>
        <end position="133"/>
    </location>
</feature>
<keyword evidence="1" id="KW-0472">Membrane</keyword>
<comment type="caution">
    <text evidence="2">The sequence shown here is derived from an EMBL/GenBank/DDBJ whole genome shotgun (WGS) entry which is preliminary data.</text>
</comment>
<name>A0AAN4W3A4_9BACT</name>
<proteinExistence type="predicted"/>
<gene>
    <name evidence="2" type="ORF">PEDI_43020</name>
</gene>
<organism evidence="2 3">
    <name type="scientific">Persicobacter diffluens</name>
    <dbReference type="NCBI Taxonomy" id="981"/>
    <lineage>
        <taxon>Bacteria</taxon>
        <taxon>Pseudomonadati</taxon>
        <taxon>Bacteroidota</taxon>
        <taxon>Cytophagia</taxon>
        <taxon>Cytophagales</taxon>
        <taxon>Persicobacteraceae</taxon>
        <taxon>Persicobacter</taxon>
    </lineage>
</organism>
<reference evidence="2 3" key="1">
    <citation type="submission" date="2021-12" db="EMBL/GenBank/DDBJ databases">
        <title>Genome sequencing of bacteria with rrn-lacking chromosome and rrn-plasmid.</title>
        <authorList>
            <person name="Anda M."/>
            <person name="Iwasaki W."/>
        </authorList>
    </citation>
    <scope>NUCLEOTIDE SEQUENCE [LARGE SCALE GENOMIC DNA]</scope>
    <source>
        <strain evidence="2 3">NBRC 15940</strain>
    </source>
</reference>
<accession>A0AAN4W3A4</accession>
<dbReference type="InterPro" id="IPR007272">
    <property type="entry name" value="Sulf_transp_TsuA/YedE"/>
</dbReference>
<feature type="transmembrane region" description="Helical" evidence="1">
    <location>
        <begin position="84"/>
        <end position="107"/>
    </location>
</feature>
<keyword evidence="1" id="KW-1133">Transmembrane helix</keyword>
<keyword evidence="1" id="KW-0812">Transmembrane</keyword>
<sequence>MIQRGIKYILLGIAFGIVFTKAEIISWFRIFEMFQFESFHMYGVIGSAVMVGALGTYFMKRIEMRDKKGQVIAPADKTGSPKRYIYGGIIFGLGWALTGSCPGPMYMLVGTGASFMLVTILSAMLGTFAYAQVKHKLPH</sequence>
<evidence type="ECO:0000313" key="2">
    <source>
        <dbReference type="EMBL" id="GJM63750.1"/>
    </source>
</evidence>
<protein>
    <submittedName>
        <fullName evidence="2">Transporter</fullName>
    </submittedName>
</protein>
<keyword evidence="3" id="KW-1185">Reference proteome</keyword>
<dbReference type="RefSeq" id="WP_338238870.1">
    <property type="nucleotide sequence ID" value="NZ_BQKE01000003.1"/>
</dbReference>
<dbReference type="Pfam" id="PF04143">
    <property type="entry name" value="Sulf_transp"/>
    <property type="match status" value="1"/>
</dbReference>
<dbReference type="EMBL" id="BQKE01000003">
    <property type="protein sequence ID" value="GJM63750.1"/>
    <property type="molecule type" value="Genomic_DNA"/>
</dbReference>
<dbReference type="AlphaFoldDB" id="A0AAN4W3A4"/>